<evidence type="ECO:0000256" key="1">
    <source>
        <dbReference type="SAM" id="SignalP"/>
    </source>
</evidence>
<dbReference type="OrthoDB" id="9796962at2"/>
<dbReference type="KEGG" id="chq:AQ619_00990"/>
<feature type="chain" id="PRO_5006052435" evidence="1">
    <location>
        <begin position="20"/>
        <end position="167"/>
    </location>
</feature>
<dbReference type="EMBL" id="CP013002">
    <property type="protein sequence ID" value="ALL12046.1"/>
    <property type="molecule type" value="Genomic_DNA"/>
</dbReference>
<name>A0A0P0NWU2_9CAUL</name>
<dbReference type="CDD" id="cd08545">
    <property type="entry name" value="YcnI_like"/>
    <property type="match status" value="1"/>
</dbReference>
<keyword evidence="1" id="KW-0732">Signal</keyword>
<evidence type="ECO:0000313" key="3">
    <source>
        <dbReference type="EMBL" id="ALL12046.1"/>
    </source>
</evidence>
<dbReference type="InterPro" id="IPR012533">
    <property type="entry name" value="YcnI-copper_dom"/>
</dbReference>
<sequence>MHRFALALLALAAPLPALAHVVAAPDTARAGSYAAVAFRVGHACSAGDVTLKVRIEIPPGVVSARPQPKPGWTYEIEREAGADPKAAPSAVTFSGRLPDEAFDEFALLMKLPATGDTLVFPVIQTCEKGESQWTEVTSPDAPGEKLSRPAAILRLTPVELQPATHQH</sequence>
<evidence type="ECO:0000259" key="2">
    <source>
        <dbReference type="Pfam" id="PF07987"/>
    </source>
</evidence>
<dbReference type="Gene3D" id="2.60.40.2230">
    <property type="entry name" value="Uncharacterised protein YcnI-like PF07987, DUF1775"/>
    <property type="match status" value="1"/>
</dbReference>
<reference evidence="3 4" key="1">
    <citation type="submission" date="2015-10" db="EMBL/GenBank/DDBJ databases">
        <title>Conservation of the essential genome among Caulobacter and Brevundimonas species.</title>
        <authorList>
            <person name="Scott D."/>
            <person name="Ely B."/>
        </authorList>
    </citation>
    <scope>NUCLEOTIDE SEQUENCE [LARGE SCALE GENOMIC DNA]</scope>
    <source>
        <strain evidence="3 4">CB4</strain>
    </source>
</reference>
<feature type="domain" description="YncI copper-binding" evidence="2">
    <location>
        <begin position="20"/>
        <end position="155"/>
    </location>
</feature>
<proteinExistence type="predicted"/>
<keyword evidence="4" id="KW-1185">Reference proteome</keyword>
<gene>
    <name evidence="3" type="ORF">AQ619_00990</name>
</gene>
<protein>
    <submittedName>
        <fullName evidence="3">Nuclear export factor GLE1</fullName>
    </submittedName>
</protein>
<dbReference type="STRING" id="69395.AQ619_00990"/>
<dbReference type="RefSeq" id="WP_062142989.1">
    <property type="nucleotide sequence ID" value="NZ_CP013002.1"/>
</dbReference>
<accession>A0A0P0NWU2</accession>
<feature type="signal peptide" evidence="1">
    <location>
        <begin position="1"/>
        <end position="19"/>
    </location>
</feature>
<evidence type="ECO:0000313" key="4">
    <source>
        <dbReference type="Proteomes" id="UP000056905"/>
    </source>
</evidence>
<dbReference type="Pfam" id="PF07987">
    <property type="entry name" value="DUF1775"/>
    <property type="match status" value="1"/>
</dbReference>
<dbReference type="Proteomes" id="UP000056905">
    <property type="component" value="Chromosome"/>
</dbReference>
<dbReference type="InterPro" id="IPR038507">
    <property type="entry name" value="YcnI-like_sf"/>
</dbReference>
<organism evidence="3 4">
    <name type="scientific">Caulobacter henricii</name>
    <dbReference type="NCBI Taxonomy" id="69395"/>
    <lineage>
        <taxon>Bacteria</taxon>
        <taxon>Pseudomonadati</taxon>
        <taxon>Pseudomonadota</taxon>
        <taxon>Alphaproteobacteria</taxon>
        <taxon>Caulobacterales</taxon>
        <taxon>Caulobacteraceae</taxon>
        <taxon>Caulobacter</taxon>
    </lineage>
</organism>
<dbReference type="AlphaFoldDB" id="A0A0P0NWU2"/>